<reference evidence="6 7" key="1">
    <citation type="journal article" date="2019" name="Appl. Microbiol. Biotechnol.">
        <title>Genome sequence of Isaria javanica and comparative genome analysis insights into family S53 peptidase evolution in fungal entomopathogens.</title>
        <authorList>
            <person name="Lin R."/>
            <person name="Zhang X."/>
            <person name="Xin B."/>
            <person name="Zou M."/>
            <person name="Gao Y."/>
            <person name="Qin F."/>
            <person name="Hu Q."/>
            <person name="Xie B."/>
            <person name="Cheng X."/>
        </authorList>
    </citation>
    <scope>NUCLEOTIDE SEQUENCE [LARGE SCALE GENOMIC DNA]</scope>
    <source>
        <strain evidence="6 7">IJ1G</strain>
    </source>
</reference>
<dbReference type="EMBL" id="SPUK01000021">
    <property type="protein sequence ID" value="TQV91062.1"/>
    <property type="molecule type" value="Genomic_DNA"/>
</dbReference>
<evidence type="ECO:0000313" key="7">
    <source>
        <dbReference type="Proteomes" id="UP000315783"/>
    </source>
</evidence>
<feature type="region of interest" description="Disordered" evidence="4">
    <location>
        <begin position="614"/>
        <end position="673"/>
    </location>
</feature>
<accession>A0A545VM76</accession>
<keyword evidence="7" id="KW-1185">Reference proteome</keyword>
<protein>
    <submittedName>
        <fullName evidence="6">GAS2 domain-containing protein</fullName>
    </submittedName>
</protein>
<feature type="region of interest" description="Disordered" evidence="4">
    <location>
        <begin position="508"/>
        <end position="529"/>
    </location>
</feature>
<feature type="region of interest" description="Disordered" evidence="4">
    <location>
        <begin position="879"/>
        <end position="937"/>
    </location>
</feature>
<feature type="compositionally biased region" description="Polar residues" evidence="4">
    <location>
        <begin position="752"/>
        <end position="765"/>
    </location>
</feature>
<evidence type="ECO:0000256" key="1">
    <source>
        <dbReference type="ARBA" id="ARBA00004245"/>
    </source>
</evidence>
<evidence type="ECO:0000256" key="2">
    <source>
        <dbReference type="ARBA" id="ARBA00022490"/>
    </source>
</evidence>
<dbReference type="Gene3D" id="3.30.920.20">
    <property type="entry name" value="Gas2-like domain"/>
    <property type="match status" value="1"/>
</dbReference>
<dbReference type="PROSITE" id="PS51460">
    <property type="entry name" value="GAR"/>
    <property type="match status" value="1"/>
</dbReference>
<feature type="region of interest" description="Disordered" evidence="4">
    <location>
        <begin position="750"/>
        <end position="861"/>
    </location>
</feature>
<feature type="compositionally biased region" description="Low complexity" evidence="4">
    <location>
        <begin position="895"/>
        <end position="907"/>
    </location>
</feature>
<feature type="region of interest" description="Disordered" evidence="4">
    <location>
        <begin position="428"/>
        <end position="451"/>
    </location>
</feature>
<dbReference type="SUPFAM" id="SSF143575">
    <property type="entry name" value="GAS2 domain-like"/>
    <property type="match status" value="1"/>
</dbReference>
<evidence type="ECO:0000256" key="3">
    <source>
        <dbReference type="ARBA" id="ARBA00023212"/>
    </source>
</evidence>
<evidence type="ECO:0000313" key="6">
    <source>
        <dbReference type="EMBL" id="TQV91062.1"/>
    </source>
</evidence>
<dbReference type="Proteomes" id="UP000315783">
    <property type="component" value="Unassembled WGS sequence"/>
</dbReference>
<evidence type="ECO:0000259" key="5">
    <source>
        <dbReference type="PROSITE" id="PS51460"/>
    </source>
</evidence>
<proteinExistence type="predicted"/>
<keyword evidence="3" id="KW-0206">Cytoskeleton</keyword>
<dbReference type="OrthoDB" id="5409589at2759"/>
<dbReference type="Pfam" id="PF02187">
    <property type="entry name" value="GAS2"/>
    <property type="match status" value="1"/>
</dbReference>
<evidence type="ECO:0000256" key="4">
    <source>
        <dbReference type="SAM" id="MobiDB-lite"/>
    </source>
</evidence>
<dbReference type="STRING" id="43265.A0A545VM76"/>
<keyword evidence="2" id="KW-0963">Cytoplasm</keyword>
<dbReference type="InterPro" id="IPR036534">
    <property type="entry name" value="GAR_dom_sf"/>
</dbReference>
<organism evidence="6 7">
    <name type="scientific">Cordyceps javanica</name>
    <dbReference type="NCBI Taxonomy" id="43265"/>
    <lineage>
        <taxon>Eukaryota</taxon>
        <taxon>Fungi</taxon>
        <taxon>Dikarya</taxon>
        <taxon>Ascomycota</taxon>
        <taxon>Pezizomycotina</taxon>
        <taxon>Sordariomycetes</taxon>
        <taxon>Hypocreomycetidae</taxon>
        <taxon>Hypocreales</taxon>
        <taxon>Cordycipitaceae</taxon>
        <taxon>Cordyceps</taxon>
    </lineage>
</organism>
<name>A0A545VM76_9HYPO</name>
<feature type="compositionally biased region" description="Polar residues" evidence="4">
    <location>
        <begin position="645"/>
        <end position="662"/>
    </location>
</feature>
<comment type="subcellular location">
    <subcellularLocation>
        <location evidence="1">Cytoplasm</location>
        <location evidence="1">Cytoskeleton</location>
    </subcellularLocation>
</comment>
<dbReference type="InterPro" id="IPR003108">
    <property type="entry name" value="GAR_dom"/>
</dbReference>
<comment type="caution">
    <text evidence="6">The sequence shown here is derived from an EMBL/GenBank/DDBJ whole genome shotgun (WGS) entry which is preliminary data.</text>
</comment>
<dbReference type="GO" id="GO:0005856">
    <property type="term" value="C:cytoskeleton"/>
    <property type="evidence" value="ECO:0007669"/>
    <property type="project" value="UniProtKB-SubCell"/>
</dbReference>
<dbReference type="GO" id="GO:0008017">
    <property type="term" value="F:microtubule binding"/>
    <property type="evidence" value="ECO:0007669"/>
    <property type="project" value="InterPro"/>
</dbReference>
<feature type="compositionally biased region" description="Low complexity" evidence="4">
    <location>
        <begin position="830"/>
        <end position="839"/>
    </location>
</feature>
<sequence>MTTFNERPLLFMPKRQSLGHSPTRSKVIADDILLHITPSTAVEALMSPTGAIRACMALASPAEREFAMRTALASQRIFDWLQEMRAWTWPDEGGSAGFQQGAADVRRNLFSSSTSSTSSQRQQQQVYMGSLPQHQVTEYARRVEEIYHGMDQLQVEDIKTHILTTHVMPISRSTTPLSEGGHYNAAAPSYHRMDDLSAIVTAMVVQTLPNLARLTRLLQTWTMRITVLQHVNPVLAAIEDAEAVMDEAWEQVSLLAREKARLEQDLAGEPLDAVLTKDTFGAKKRSIMRKVAKPGRTLDYMLDCLEGLDDTLPDHWLERMEVVEQNYSEWAAVAERKIRELEWLRNILANQNEGGVKLQDESAYSDPDTAMEASTLQVPDNLADRVASRDTISPKPATDNRLSLSALGLVGGTVPHMISEVVVDSETPVKQRRSGSDELAQAAMSPVREEVDEEEEICLPELRSSVMADVSELADDTVLYGSHFDGMSSDGPEISASPTAFKGPVREAEFFDSSPPSSPPLSPAMPEQHPMRDSVITLGDSPLINSGLPDFEDSLGMKNPLDSSFMDDYDDSYSLPDIAPPTSAVRRDSVGDQKLRRQISQIIEGIPAKIRLQSDTPNVNLNPPDLQLPHLKKKPSKDRFRRSGSAVSSRTATPSFTLSPAKSSRPPRPQRGQQEIKVYHLSRSTGEAPIKLFIRCVGQDGERVMVRVGGGWADLSEYLKDYASHHGRRSSKPEEAVVEVRDLPQVGRAVNGNATVQGSSPNSRPGSRLGDVSSITIAPSTPLKVRKTRRSIGALGSEPPRFHPKTPAAGLQYSSVENTPGSDGGGGGSARSRPGSRLSWVGDDSSFLGLAGPSGKKVEMSDENKAWVESVKEKVRLASGERKIPPLGNPPGPPLSSVAVTAASSAVPDRSARGTTPAEDMKRFSRGSTPVEDTKRFGELGKVGGTKRLFRKAATDGRRSGAA</sequence>
<feature type="domain" description="GAR" evidence="5">
    <location>
        <begin position="651"/>
        <end position="726"/>
    </location>
</feature>
<gene>
    <name evidence="6" type="ORF">IF1G_10297</name>
</gene>
<feature type="compositionally biased region" description="Basic residues" evidence="4">
    <location>
        <begin position="630"/>
        <end position="642"/>
    </location>
</feature>
<dbReference type="AlphaFoldDB" id="A0A545VM76"/>